<dbReference type="SMART" id="SM00060">
    <property type="entry name" value="FN3"/>
    <property type="match status" value="11"/>
</dbReference>
<dbReference type="SMART" id="SM00404">
    <property type="entry name" value="PTPc_motif"/>
    <property type="match status" value="1"/>
</dbReference>
<dbReference type="Proteomes" id="UP000054359">
    <property type="component" value="Unassembled WGS sequence"/>
</dbReference>
<dbReference type="InterPro" id="IPR013783">
    <property type="entry name" value="Ig-like_fold"/>
</dbReference>
<feature type="non-terminal residue" evidence="16">
    <location>
        <position position="1445"/>
    </location>
</feature>
<feature type="domain" description="Fibronectin type-III" evidence="15">
    <location>
        <begin position="17"/>
        <end position="108"/>
    </location>
</feature>
<reference evidence="16 17" key="1">
    <citation type="submission" date="2013-11" db="EMBL/GenBank/DDBJ databases">
        <title>Genome sequencing of Stegodyphus mimosarum.</title>
        <authorList>
            <person name="Bechsgaard J."/>
        </authorList>
    </citation>
    <scope>NUCLEOTIDE SEQUENCE [LARGE SCALE GENOMIC DNA]</scope>
</reference>
<keyword evidence="7" id="KW-0904">Protein phosphatase</keyword>
<dbReference type="GO" id="GO:0004725">
    <property type="term" value="F:protein tyrosine phosphatase activity"/>
    <property type="evidence" value="ECO:0007669"/>
    <property type="project" value="UniProtKB-EC"/>
</dbReference>
<dbReference type="Pfam" id="PF00102">
    <property type="entry name" value="Y_phosphatase"/>
    <property type="match status" value="1"/>
</dbReference>
<feature type="domain" description="Fibronectin type-III" evidence="15">
    <location>
        <begin position="751"/>
        <end position="841"/>
    </location>
</feature>
<keyword evidence="4" id="KW-0732">Signal</keyword>
<dbReference type="SMART" id="SM00194">
    <property type="entry name" value="PTPc"/>
    <property type="match status" value="1"/>
</dbReference>
<evidence type="ECO:0000313" key="16">
    <source>
        <dbReference type="EMBL" id="KFM77963.1"/>
    </source>
</evidence>
<feature type="domain" description="Tyrosine-protein phosphatase" evidence="13">
    <location>
        <begin position="1158"/>
        <end position="1413"/>
    </location>
</feature>
<evidence type="ECO:0000256" key="1">
    <source>
        <dbReference type="ARBA" id="ARBA00004479"/>
    </source>
</evidence>
<dbReference type="OMA" id="QLITDTH"/>
<keyword evidence="3 12" id="KW-0812">Transmembrane</keyword>
<dbReference type="PROSITE" id="PS50055">
    <property type="entry name" value="TYR_PHOSPHATASE_PTP"/>
    <property type="match status" value="1"/>
</dbReference>
<evidence type="ECO:0000256" key="2">
    <source>
        <dbReference type="ARBA" id="ARBA00013064"/>
    </source>
</evidence>
<feature type="domain" description="Fibronectin type-III" evidence="15">
    <location>
        <begin position="842"/>
        <end position="941"/>
    </location>
</feature>
<dbReference type="OrthoDB" id="10051103at2759"/>
<evidence type="ECO:0000256" key="9">
    <source>
        <dbReference type="ARBA" id="ARBA00023136"/>
    </source>
</evidence>
<dbReference type="GO" id="GO:0048666">
    <property type="term" value="P:neuron development"/>
    <property type="evidence" value="ECO:0007669"/>
    <property type="project" value="UniProtKB-ARBA"/>
</dbReference>
<dbReference type="CDD" id="cd14548">
    <property type="entry name" value="R3-PTPc"/>
    <property type="match status" value="1"/>
</dbReference>
<dbReference type="EMBL" id="KK120285">
    <property type="protein sequence ID" value="KFM77963.1"/>
    <property type="molecule type" value="Genomic_DNA"/>
</dbReference>
<dbReference type="PANTHER" id="PTHR46957:SF3">
    <property type="entry name" value="CYTOKINE RECEPTOR"/>
    <property type="match status" value="1"/>
</dbReference>
<evidence type="ECO:0000256" key="4">
    <source>
        <dbReference type="ARBA" id="ARBA00022729"/>
    </source>
</evidence>
<evidence type="ECO:0000256" key="12">
    <source>
        <dbReference type="SAM" id="Phobius"/>
    </source>
</evidence>
<dbReference type="SUPFAM" id="SSF52799">
    <property type="entry name" value="(Phosphotyrosine protein) phosphatases II"/>
    <property type="match status" value="1"/>
</dbReference>
<dbReference type="PRINTS" id="PR00700">
    <property type="entry name" value="PRTYPHPHTASE"/>
</dbReference>
<dbReference type="Gene3D" id="2.60.40.10">
    <property type="entry name" value="Immunoglobulins"/>
    <property type="match status" value="9"/>
</dbReference>
<organism evidence="16 17">
    <name type="scientific">Stegodyphus mimosarum</name>
    <name type="common">African social velvet spider</name>
    <dbReference type="NCBI Taxonomy" id="407821"/>
    <lineage>
        <taxon>Eukaryota</taxon>
        <taxon>Metazoa</taxon>
        <taxon>Ecdysozoa</taxon>
        <taxon>Arthropoda</taxon>
        <taxon>Chelicerata</taxon>
        <taxon>Arachnida</taxon>
        <taxon>Araneae</taxon>
        <taxon>Araneomorphae</taxon>
        <taxon>Entelegynae</taxon>
        <taxon>Eresoidea</taxon>
        <taxon>Eresidae</taxon>
        <taxon>Stegodyphus</taxon>
    </lineage>
</organism>
<accession>A0A087UKS4</accession>
<dbReference type="InterPro" id="IPR041201">
    <property type="entry name" value="PTPRJ_TM"/>
</dbReference>
<gene>
    <name evidence="16" type="ORF">X975_07263</name>
</gene>
<dbReference type="Pfam" id="PF18861">
    <property type="entry name" value="PTP_tm"/>
    <property type="match status" value="1"/>
</dbReference>
<dbReference type="InterPro" id="IPR029021">
    <property type="entry name" value="Prot-tyrosine_phosphatase-like"/>
</dbReference>
<feature type="domain" description="Fibronectin type-III" evidence="15">
    <location>
        <begin position="473"/>
        <end position="562"/>
    </location>
</feature>
<dbReference type="FunFam" id="3.90.190.10:FF:000009">
    <property type="entry name" value="Receptor-type tyrosine-protein phosphatase beta"/>
    <property type="match status" value="1"/>
</dbReference>
<keyword evidence="8 12" id="KW-1133">Transmembrane helix</keyword>
<evidence type="ECO:0000313" key="17">
    <source>
        <dbReference type="Proteomes" id="UP000054359"/>
    </source>
</evidence>
<name>A0A087UKS4_STEMI</name>
<evidence type="ECO:0000256" key="10">
    <source>
        <dbReference type="ARBA" id="ARBA00023180"/>
    </source>
</evidence>
<keyword evidence="9 12" id="KW-0472">Membrane</keyword>
<dbReference type="PANTHER" id="PTHR46957">
    <property type="entry name" value="CYTOKINE RECEPTOR"/>
    <property type="match status" value="1"/>
</dbReference>
<evidence type="ECO:0000256" key="8">
    <source>
        <dbReference type="ARBA" id="ARBA00022989"/>
    </source>
</evidence>
<evidence type="ECO:0000256" key="11">
    <source>
        <dbReference type="ARBA" id="ARBA00051722"/>
    </source>
</evidence>
<dbReference type="PROSITE" id="PS50056">
    <property type="entry name" value="TYR_PHOSPHATASE_2"/>
    <property type="match status" value="1"/>
</dbReference>
<dbReference type="PROSITE" id="PS00383">
    <property type="entry name" value="TYR_PHOSPHATASE_1"/>
    <property type="match status" value="1"/>
</dbReference>
<evidence type="ECO:0000256" key="3">
    <source>
        <dbReference type="ARBA" id="ARBA00022692"/>
    </source>
</evidence>
<dbReference type="InterPro" id="IPR000242">
    <property type="entry name" value="PTP_cat"/>
</dbReference>
<keyword evidence="17" id="KW-1185">Reference proteome</keyword>
<dbReference type="Pfam" id="PF00041">
    <property type="entry name" value="fn3"/>
    <property type="match status" value="7"/>
</dbReference>
<evidence type="ECO:0000256" key="6">
    <source>
        <dbReference type="ARBA" id="ARBA00022801"/>
    </source>
</evidence>
<dbReference type="InterPro" id="IPR003595">
    <property type="entry name" value="Tyr_Pase_cat"/>
</dbReference>
<comment type="subcellular location">
    <subcellularLocation>
        <location evidence="1">Membrane</location>
        <topology evidence="1">Single-pass type I membrane protein</topology>
    </subcellularLocation>
</comment>
<feature type="domain" description="Fibronectin type-III" evidence="15">
    <location>
        <begin position="109"/>
        <end position="204"/>
    </location>
</feature>
<sequence>MIEVLTWTTVIATEPDPPSNLSVDVQTGKIVELVWDPPLTGGYSGYKLGILSSQDDLSPRSFDLPKDSLSFTLRDLTPGASYEVQLSTFYQDKESSIFISSNFTTKPNTPGRFIVWFRNETTLLVLWQPPYPSGIFDQYRVSISPEDAVQSVLFVEKEGEPPGPAQAAFYGLIPGRAYNISVQTVSHNQISEPTEAQYRTVPLPPTNVTYSKSTLTSHSFDATWSPPKTLSEFDRYQVALGIRNSVRQTIGRTEKRIAHFEKNLEPGRTYEVIVKTVSGNVASWPAAVNITTRPLPVINLNSTAIEAGEILVQWEPHNNSLQDSYFVSNHELEAYNGDGIPQVVHETKYQLSDLLPGRNYSISVVALSHGIPSEASVVYQATKPSSPVIEMLEPVELGWNISWKSDVTSRQDSYTVVWLRNDTGEILTNTTKDNWLLINNLYSGASYEIKVYAISYGLESEPHSYYQTVAPKPPHNVQIVKASNSTMILTWIAPNESVIDHYIVRYRPFDSILWKEVVIVNATSCEIKNLDSGEKYEVQVVSMSNKVESPDAKIVEQTMYPNPIKHVRHILDSYNITFEWNIPSGKKDYYIINYYPVKSPIAQLSHQVPANDSRPDGIMSCMINDLKPGELYSFLFYVVSHSLRSEGIGLQTRTKPVIDSVIHIVTDEQETKTLGIKYTPTPIRNVVFDRYRFQLSGTNIPAQEKLQNDTNRLVIFDDLIPGRLYNISIWTVSGGVYSVPIDRQARLYPESVGEITAPKITDTEITLTWNVPDGDKDGYEVQYQDHEGNLIKNVTILNRISYSGLKPHHNYTFLVSVLSGYDTSTTIRGHPVSRTFHTLESVPGKVNNFQAVSVKPNVITLQWSLPSSEQNGILTGFVITYFVKGSLFHQYEKFGPTVIEGTIKNLVPGKTYVFEIQAHTKVGPGGKATLEKTLPLGAPPPPASNIFPISVGKSSTTAKVQFRKNFFSHSHGPITSYTIIVAEDDSIDLKQQRMPSWNDVQKYSKWPPYQVTEPFYPFNGTSTVEFTLGTEDCTNVKGYCNGPLKPGTNYKVKVRAFTAPEKFTDTVYSYAFQTDTDNTAMLAGITVPLVLILLLIITVIIVRSKKRHGPFTKKVADGHIKDDSMSIPESEIITSRPVKLKDFADHYRFLSADSDFRFSEEFELLKHVGRDKPCNAADLPVNRPKNRFTNILPYDHSRVKLMPSDDDEGSDYINANYIPGYNSPREFIVTQGPLHSTRDDFWRMIWEQNCRAIVMLTRCVEKGREKCDHYWPYDTQPAYYGDIQVTILNESQYSKWTISEFKVSRGDQSRIIRHFHFTTWPDFGVPDPPQTLVKFVRTFRDRIPPDNKPVVVHCSAGVGRSGTFIALDHILQKIQKHDYVDIFAIVYEMRKERVWMVQNEQQYICIHQCLMCVLEGNEDIMDPLRQEVHENQGYEDDEGIAESGI</sequence>
<evidence type="ECO:0000259" key="13">
    <source>
        <dbReference type="PROSITE" id="PS50055"/>
    </source>
</evidence>
<feature type="domain" description="Fibronectin type-III" evidence="15">
    <location>
        <begin position="296"/>
        <end position="385"/>
    </location>
</feature>
<feature type="transmembrane region" description="Helical" evidence="12">
    <location>
        <begin position="1080"/>
        <end position="1102"/>
    </location>
</feature>
<dbReference type="Gene3D" id="3.90.190.10">
    <property type="entry name" value="Protein tyrosine phosphatase superfamily"/>
    <property type="match status" value="1"/>
</dbReference>
<dbReference type="InterPro" id="IPR003961">
    <property type="entry name" value="FN3_dom"/>
</dbReference>
<dbReference type="InterPro" id="IPR036116">
    <property type="entry name" value="FN3_sf"/>
</dbReference>
<dbReference type="STRING" id="407821.A0A087UKS4"/>
<dbReference type="PROSITE" id="PS50853">
    <property type="entry name" value="FN3"/>
    <property type="match status" value="6"/>
</dbReference>
<dbReference type="FunFam" id="2.60.40.10:FF:000823">
    <property type="entry name" value="Tyrosine-protein phosphatase 10D"/>
    <property type="match status" value="1"/>
</dbReference>
<keyword evidence="6" id="KW-0378">Hydrolase</keyword>
<keyword evidence="10" id="KW-0325">Glycoprotein</keyword>
<evidence type="ECO:0000259" key="15">
    <source>
        <dbReference type="PROSITE" id="PS50853"/>
    </source>
</evidence>
<comment type="catalytic activity">
    <reaction evidence="11">
        <text>O-phospho-L-tyrosyl-[protein] + H2O = L-tyrosyl-[protein] + phosphate</text>
        <dbReference type="Rhea" id="RHEA:10684"/>
        <dbReference type="Rhea" id="RHEA-COMP:10136"/>
        <dbReference type="Rhea" id="RHEA-COMP:20101"/>
        <dbReference type="ChEBI" id="CHEBI:15377"/>
        <dbReference type="ChEBI" id="CHEBI:43474"/>
        <dbReference type="ChEBI" id="CHEBI:46858"/>
        <dbReference type="ChEBI" id="CHEBI:61978"/>
        <dbReference type="EC" id="3.1.3.48"/>
    </reaction>
</comment>
<proteinExistence type="predicted"/>
<dbReference type="InterPro" id="IPR016130">
    <property type="entry name" value="Tyr_Pase_AS"/>
</dbReference>
<dbReference type="CDD" id="cd00063">
    <property type="entry name" value="FN3"/>
    <property type="match status" value="8"/>
</dbReference>
<evidence type="ECO:0000259" key="14">
    <source>
        <dbReference type="PROSITE" id="PS50056"/>
    </source>
</evidence>
<keyword evidence="5" id="KW-0677">Repeat</keyword>
<protein>
    <recommendedName>
        <fullName evidence="2">protein-tyrosine-phosphatase</fullName>
        <ecNumber evidence="2">3.1.3.48</ecNumber>
    </recommendedName>
</protein>
<dbReference type="InterPro" id="IPR050713">
    <property type="entry name" value="RTP_Phos/Ushers"/>
</dbReference>
<evidence type="ECO:0000256" key="5">
    <source>
        <dbReference type="ARBA" id="ARBA00022737"/>
    </source>
</evidence>
<dbReference type="GO" id="GO:0016020">
    <property type="term" value="C:membrane"/>
    <property type="evidence" value="ECO:0007669"/>
    <property type="project" value="UniProtKB-SubCell"/>
</dbReference>
<dbReference type="InterPro" id="IPR000387">
    <property type="entry name" value="Tyr_Pase_dom"/>
</dbReference>
<evidence type="ECO:0000256" key="7">
    <source>
        <dbReference type="ARBA" id="ARBA00022912"/>
    </source>
</evidence>
<feature type="domain" description="Tyrosine specific protein phosphatases" evidence="14">
    <location>
        <begin position="1330"/>
        <end position="1404"/>
    </location>
</feature>
<dbReference type="SUPFAM" id="SSF49265">
    <property type="entry name" value="Fibronectin type III"/>
    <property type="match status" value="7"/>
</dbReference>
<dbReference type="EC" id="3.1.3.48" evidence="2"/>